<comment type="caution">
    <text evidence="2">The sequence shown here is derived from an EMBL/GenBank/DDBJ whole genome shotgun (WGS) entry which is preliminary data.</text>
</comment>
<evidence type="ECO:0000313" key="2">
    <source>
        <dbReference type="EMBL" id="CAI0445821.1"/>
    </source>
</evidence>
<protein>
    <submittedName>
        <fullName evidence="2">Uncharacterized protein</fullName>
    </submittedName>
</protein>
<proteinExistence type="predicted"/>
<dbReference type="Proteomes" id="UP001154282">
    <property type="component" value="Unassembled WGS sequence"/>
</dbReference>
<gene>
    <name evidence="2" type="ORF">LITE_LOCUS28748</name>
</gene>
<organism evidence="2 3">
    <name type="scientific">Linum tenue</name>
    <dbReference type="NCBI Taxonomy" id="586396"/>
    <lineage>
        <taxon>Eukaryota</taxon>
        <taxon>Viridiplantae</taxon>
        <taxon>Streptophyta</taxon>
        <taxon>Embryophyta</taxon>
        <taxon>Tracheophyta</taxon>
        <taxon>Spermatophyta</taxon>
        <taxon>Magnoliopsida</taxon>
        <taxon>eudicotyledons</taxon>
        <taxon>Gunneridae</taxon>
        <taxon>Pentapetalae</taxon>
        <taxon>rosids</taxon>
        <taxon>fabids</taxon>
        <taxon>Malpighiales</taxon>
        <taxon>Linaceae</taxon>
        <taxon>Linum</taxon>
    </lineage>
</organism>
<dbReference type="EMBL" id="CAMGYJ010000007">
    <property type="protein sequence ID" value="CAI0445821.1"/>
    <property type="molecule type" value="Genomic_DNA"/>
</dbReference>
<evidence type="ECO:0000313" key="3">
    <source>
        <dbReference type="Proteomes" id="UP001154282"/>
    </source>
</evidence>
<dbReference type="AlphaFoldDB" id="A0AAV0MH84"/>
<keyword evidence="3" id="KW-1185">Reference proteome</keyword>
<feature type="non-terminal residue" evidence="2">
    <location>
        <position position="1"/>
    </location>
</feature>
<feature type="compositionally biased region" description="Basic and acidic residues" evidence="1">
    <location>
        <begin position="113"/>
        <end position="124"/>
    </location>
</feature>
<reference evidence="2" key="1">
    <citation type="submission" date="2022-08" db="EMBL/GenBank/DDBJ databases">
        <authorList>
            <person name="Gutierrez-Valencia J."/>
        </authorList>
    </citation>
    <scope>NUCLEOTIDE SEQUENCE</scope>
</reference>
<name>A0AAV0MH84_9ROSI</name>
<feature type="region of interest" description="Disordered" evidence="1">
    <location>
        <begin position="100"/>
        <end position="124"/>
    </location>
</feature>
<evidence type="ECO:0000256" key="1">
    <source>
        <dbReference type="SAM" id="MobiDB-lite"/>
    </source>
</evidence>
<accession>A0AAV0MH84</accession>
<sequence length="124" mass="13843">RRLFFSPLSPLPPNPPSPRPFFSPLSLFFSLCSGTLHLQDPSSLLSHSSFPSARGRPMDAVHLLGDGDGEAMRTRSGRGGCARRGGCDEDEIWARRLREARRRGRHLNGSRPTRKDLHGGKERR</sequence>